<feature type="compositionally biased region" description="Polar residues" evidence="1">
    <location>
        <begin position="105"/>
        <end position="126"/>
    </location>
</feature>
<dbReference type="EMBL" id="JAPFFF010000008">
    <property type="protein sequence ID" value="KAK8884942.1"/>
    <property type="molecule type" value="Genomic_DNA"/>
</dbReference>
<name>A0ABR2K364_9EUKA</name>
<feature type="region of interest" description="Disordered" evidence="1">
    <location>
        <begin position="105"/>
        <end position="128"/>
    </location>
</feature>
<organism evidence="2 3">
    <name type="scientific">Tritrichomonas musculus</name>
    <dbReference type="NCBI Taxonomy" id="1915356"/>
    <lineage>
        <taxon>Eukaryota</taxon>
        <taxon>Metamonada</taxon>
        <taxon>Parabasalia</taxon>
        <taxon>Tritrichomonadida</taxon>
        <taxon>Tritrichomonadidae</taxon>
        <taxon>Tritrichomonas</taxon>
    </lineage>
</organism>
<evidence type="ECO:0000313" key="2">
    <source>
        <dbReference type="EMBL" id="KAK8884942.1"/>
    </source>
</evidence>
<dbReference type="Proteomes" id="UP001470230">
    <property type="component" value="Unassembled WGS sequence"/>
</dbReference>
<gene>
    <name evidence="2" type="ORF">M9Y10_044065</name>
</gene>
<accession>A0ABR2K364</accession>
<comment type="caution">
    <text evidence="2">The sequence shown here is derived from an EMBL/GenBank/DDBJ whole genome shotgun (WGS) entry which is preliminary data.</text>
</comment>
<sequence>MNLSCCSCCCGNIKIKGSMVPQSIHPKVSSLETKSFRPGKSYYLIQGNSIEIQNKKEHKRCIQSSQSCNSIKCTTCNTIFKFYSNYKKTYIEKIIPFNEIEASSDQKQANLPQSNDKSQKENNSNEFDQKDIENDCDFELMFSNKYCPFVGSYTSSMFPGINGSINNMSDVDLQQISYLA</sequence>
<evidence type="ECO:0000256" key="1">
    <source>
        <dbReference type="SAM" id="MobiDB-lite"/>
    </source>
</evidence>
<evidence type="ECO:0000313" key="3">
    <source>
        <dbReference type="Proteomes" id="UP001470230"/>
    </source>
</evidence>
<protein>
    <submittedName>
        <fullName evidence="2">Uncharacterized protein</fullName>
    </submittedName>
</protein>
<keyword evidence="3" id="KW-1185">Reference proteome</keyword>
<proteinExistence type="predicted"/>
<reference evidence="2 3" key="1">
    <citation type="submission" date="2024-04" db="EMBL/GenBank/DDBJ databases">
        <title>Tritrichomonas musculus Genome.</title>
        <authorList>
            <person name="Alves-Ferreira E."/>
            <person name="Grigg M."/>
            <person name="Lorenzi H."/>
            <person name="Galac M."/>
        </authorList>
    </citation>
    <scope>NUCLEOTIDE SEQUENCE [LARGE SCALE GENOMIC DNA]</scope>
    <source>
        <strain evidence="2 3">EAF2021</strain>
    </source>
</reference>